<gene>
    <name evidence="1" type="ORF">HMPREF3229_01730</name>
</gene>
<dbReference type="EMBL" id="LRQE01000041">
    <property type="protein sequence ID" value="KXA28734.1"/>
    <property type="molecule type" value="Genomic_DNA"/>
</dbReference>
<name>A0A133PJK9_9FIRM</name>
<dbReference type="Proteomes" id="UP000070174">
    <property type="component" value="Unassembled WGS sequence"/>
</dbReference>
<accession>A0A133PJK9</accession>
<comment type="caution">
    <text evidence="1">The sequence shown here is derived from an EMBL/GenBank/DDBJ whole genome shotgun (WGS) entry which is preliminary data.</text>
</comment>
<protein>
    <submittedName>
        <fullName evidence="1">Uncharacterized protein</fullName>
    </submittedName>
</protein>
<sequence length="39" mass="4591">MKKITHAQVQLGLLCHNYLETPFFQQNLKQLMTSSQHSF</sequence>
<dbReference type="AlphaFoldDB" id="A0A133PJK9"/>
<reference evidence="1 2" key="1">
    <citation type="submission" date="2016-01" db="EMBL/GenBank/DDBJ databases">
        <authorList>
            <person name="Oliw E.H."/>
        </authorList>
    </citation>
    <scope>NUCLEOTIDE SEQUENCE [LARGE SCALE GENOMIC DNA]</scope>
    <source>
        <strain evidence="1 2">CMW7756A</strain>
    </source>
</reference>
<organism evidence="1">
    <name type="scientific">Peptoniphilus harei</name>
    <dbReference type="NCBI Taxonomy" id="54005"/>
    <lineage>
        <taxon>Bacteria</taxon>
        <taxon>Bacillati</taxon>
        <taxon>Bacillota</taxon>
        <taxon>Tissierellia</taxon>
        <taxon>Tissierellales</taxon>
        <taxon>Peptoniphilaceae</taxon>
        <taxon>Peptoniphilus</taxon>
    </lineage>
</organism>
<evidence type="ECO:0000313" key="2">
    <source>
        <dbReference type="Proteomes" id="UP000070174"/>
    </source>
</evidence>
<proteinExistence type="predicted"/>
<dbReference type="PATRIC" id="fig|54005.3.peg.1691"/>
<evidence type="ECO:0000313" key="1">
    <source>
        <dbReference type="EMBL" id="KXA28734.1"/>
    </source>
</evidence>